<dbReference type="InterPro" id="IPR050515">
    <property type="entry name" value="Beta-lactam/transpept"/>
</dbReference>
<comment type="similarity">
    <text evidence="2">Belongs to the transpeptidase family.</text>
</comment>
<dbReference type="SUPFAM" id="SSF56601">
    <property type="entry name" value="beta-lactamase/transpeptidase-like"/>
    <property type="match status" value="1"/>
</dbReference>
<dbReference type="InterPro" id="IPR001460">
    <property type="entry name" value="PCN-bd_Tpept"/>
</dbReference>
<evidence type="ECO:0000313" key="8">
    <source>
        <dbReference type="Proteomes" id="UP000199545"/>
    </source>
</evidence>
<dbReference type="InterPro" id="IPR005311">
    <property type="entry name" value="PBP_dimer"/>
</dbReference>
<dbReference type="RefSeq" id="WP_093228735.1">
    <property type="nucleotide sequence ID" value="NZ_FORR01000004.1"/>
</dbReference>
<dbReference type="Proteomes" id="UP000199545">
    <property type="component" value="Unassembled WGS sequence"/>
</dbReference>
<name>A0A1I3N7G4_9BACL</name>
<dbReference type="OrthoDB" id="9804124at2"/>
<dbReference type="AlphaFoldDB" id="A0A1I3N7G4"/>
<dbReference type="PANTHER" id="PTHR30627">
    <property type="entry name" value="PEPTIDOGLYCAN D,D-TRANSPEPTIDASE"/>
    <property type="match status" value="1"/>
</dbReference>
<evidence type="ECO:0000256" key="3">
    <source>
        <dbReference type="ARBA" id="ARBA00023136"/>
    </source>
</evidence>
<dbReference type="SUPFAM" id="SSF56519">
    <property type="entry name" value="Penicillin binding protein dimerisation domain"/>
    <property type="match status" value="1"/>
</dbReference>
<sequence length="590" mass="65776">MGSPLKRSKERSLLVGLILTLCLAAIIFRLLWIQTVESDELLNQAQKNWENSNQIIKAKRGTIYDRTGTNALAWEVPAYYFVADPKQIKDVKKTAKLLSPILQIPEHTLIEKLSQNKPFVQLKVGGQYKYPKEVYDEILKLKDQDQLQGIYGYRTTDRHYNGNQLAHVLGFLNHNDQPVGGVESYYNEKWLKGKDGIIKYKKAKDGMMISDGPEKFQPPEPGKDLVLTIDLSIQKHVEEVLDRFLKSHPAKGATAIVADPRNGEILAMASRPAFDPRSATSTYTQENGHNMAVQSQFEPGSTFKIVTLAAAINEKLFDPNETFESGTIRVDDQVIRDWQPEGWGTISYREGVYKSSNVAFVHLAGKLGAERFMKYIERFGFGKMSDKFGKKTGIDLPAEEKGVFYNRIPYRSEIASAAFGQGISVTPIQQVQAVCAIANGGVIYKPHLLKEVWKTEKEKLIERVNPEGERIIEQETAKKVRELLRGAVKFGTGQEADLPGYRVAGKTGTAQKPDPNGGGYLKDKYIVSFIGFAPADSPDVVVYVAFDEPTNAYGSTSGGTIAAPAARDILKKVLQIRKVPQKKEEGFDLK</sequence>
<keyword evidence="4" id="KW-1133">Transmembrane helix</keyword>
<accession>A0A1I3N7G4</accession>
<evidence type="ECO:0000259" key="5">
    <source>
        <dbReference type="Pfam" id="PF00905"/>
    </source>
</evidence>
<dbReference type="GO" id="GO:0008658">
    <property type="term" value="F:penicillin binding"/>
    <property type="evidence" value="ECO:0007669"/>
    <property type="project" value="InterPro"/>
</dbReference>
<dbReference type="Pfam" id="PF03717">
    <property type="entry name" value="PBP_dimer"/>
    <property type="match status" value="1"/>
</dbReference>
<feature type="transmembrane region" description="Helical" evidence="4">
    <location>
        <begin position="12"/>
        <end position="32"/>
    </location>
</feature>
<feature type="domain" description="Penicillin-binding protein dimerisation" evidence="6">
    <location>
        <begin position="56"/>
        <end position="209"/>
    </location>
</feature>
<dbReference type="Pfam" id="PF00905">
    <property type="entry name" value="Transpeptidase"/>
    <property type="match status" value="1"/>
</dbReference>
<dbReference type="GO" id="GO:0071555">
    <property type="term" value="P:cell wall organization"/>
    <property type="evidence" value="ECO:0007669"/>
    <property type="project" value="TreeGrafter"/>
</dbReference>
<dbReference type="GO" id="GO:0005886">
    <property type="term" value="C:plasma membrane"/>
    <property type="evidence" value="ECO:0007669"/>
    <property type="project" value="TreeGrafter"/>
</dbReference>
<evidence type="ECO:0000256" key="1">
    <source>
        <dbReference type="ARBA" id="ARBA00004370"/>
    </source>
</evidence>
<dbReference type="Gene3D" id="3.90.1310.10">
    <property type="entry name" value="Penicillin-binding protein 2a (Domain 2)"/>
    <property type="match status" value="1"/>
</dbReference>
<evidence type="ECO:0000313" key="7">
    <source>
        <dbReference type="EMBL" id="SFJ04806.1"/>
    </source>
</evidence>
<dbReference type="EMBL" id="FORR01000004">
    <property type="protein sequence ID" value="SFJ04806.1"/>
    <property type="molecule type" value="Genomic_DNA"/>
</dbReference>
<evidence type="ECO:0000256" key="4">
    <source>
        <dbReference type="SAM" id="Phobius"/>
    </source>
</evidence>
<keyword evidence="8" id="KW-1185">Reference proteome</keyword>
<organism evidence="7 8">
    <name type="scientific">Thermoflavimicrobium dichotomicum</name>
    <dbReference type="NCBI Taxonomy" id="46223"/>
    <lineage>
        <taxon>Bacteria</taxon>
        <taxon>Bacillati</taxon>
        <taxon>Bacillota</taxon>
        <taxon>Bacilli</taxon>
        <taxon>Bacillales</taxon>
        <taxon>Thermoactinomycetaceae</taxon>
        <taxon>Thermoflavimicrobium</taxon>
    </lineage>
</organism>
<dbReference type="InterPro" id="IPR036138">
    <property type="entry name" value="PBP_dimer_sf"/>
</dbReference>
<evidence type="ECO:0000256" key="2">
    <source>
        <dbReference type="ARBA" id="ARBA00007171"/>
    </source>
</evidence>
<proteinExistence type="inferred from homology"/>
<evidence type="ECO:0000259" key="6">
    <source>
        <dbReference type="Pfam" id="PF03717"/>
    </source>
</evidence>
<feature type="domain" description="Penicillin-binding protein transpeptidase" evidence="5">
    <location>
        <begin position="254"/>
        <end position="571"/>
    </location>
</feature>
<dbReference type="PANTHER" id="PTHR30627:SF1">
    <property type="entry name" value="PEPTIDOGLYCAN D,D-TRANSPEPTIDASE FTSI"/>
    <property type="match status" value="1"/>
</dbReference>
<dbReference type="Gene3D" id="3.30.450.330">
    <property type="match status" value="1"/>
</dbReference>
<dbReference type="InterPro" id="IPR012338">
    <property type="entry name" value="Beta-lactam/transpept-like"/>
</dbReference>
<protein>
    <submittedName>
        <fullName evidence="7">Stage V sporulation protein D (Sporulation-specific penicillin-binding protein)/penicillin-binding protein 2B</fullName>
    </submittedName>
</protein>
<comment type="subcellular location">
    <subcellularLocation>
        <location evidence="1">Membrane</location>
    </subcellularLocation>
</comment>
<keyword evidence="4" id="KW-0812">Transmembrane</keyword>
<dbReference type="Gene3D" id="3.40.710.10">
    <property type="entry name" value="DD-peptidase/beta-lactamase superfamily"/>
    <property type="match status" value="1"/>
</dbReference>
<reference evidence="7 8" key="1">
    <citation type="submission" date="2016-10" db="EMBL/GenBank/DDBJ databases">
        <authorList>
            <person name="de Groot N.N."/>
        </authorList>
    </citation>
    <scope>NUCLEOTIDE SEQUENCE [LARGE SCALE GENOMIC DNA]</scope>
    <source>
        <strain evidence="7 8">DSM 44778</strain>
    </source>
</reference>
<gene>
    <name evidence="7" type="ORF">SAMN05421852_10413</name>
</gene>
<keyword evidence="3 4" id="KW-0472">Membrane</keyword>
<dbReference type="STRING" id="46223.SAMN05421852_10413"/>